<accession>A0ACB7PLI7</accession>
<dbReference type="Proteomes" id="UP000724584">
    <property type="component" value="Unassembled WGS sequence"/>
</dbReference>
<name>A0ACB7PLI7_9PEZI</name>
<gene>
    <name evidence="1" type="ORF">F5144DRAFT_477594</name>
</gene>
<evidence type="ECO:0000313" key="1">
    <source>
        <dbReference type="EMBL" id="KAH6649647.1"/>
    </source>
</evidence>
<organism evidence="1 2">
    <name type="scientific">Chaetomium tenue</name>
    <dbReference type="NCBI Taxonomy" id="1854479"/>
    <lineage>
        <taxon>Eukaryota</taxon>
        <taxon>Fungi</taxon>
        <taxon>Dikarya</taxon>
        <taxon>Ascomycota</taxon>
        <taxon>Pezizomycotina</taxon>
        <taxon>Sordariomycetes</taxon>
        <taxon>Sordariomycetidae</taxon>
        <taxon>Sordariales</taxon>
        <taxon>Chaetomiaceae</taxon>
        <taxon>Chaetomium</taxon>
    </lineage>
</organism>
<keyword evidence="2" id="KW-1185">Reference proteome</keyword>
<reference evidence="1 2" key="1">
    <citation type="journal article" date="2021" name="Nat. Commun.">
        <title>Genetic determinants of endophytism in the Arabidopsis root mycobiome.</title>
        <authorList>
            <person name="Mesny F."/>
            <person name="Miyauchi S."/>
            <person name="Thiergart T."/>
            <person name="Pickel B."/>
            <person name="Atanasova L."/>
            <person name="Karlsson M."/>
            <person name="Huettel B."/>
            <person name="Barry K.W."/>
            <person name="Haridas S."/>
            <person name="Chen C."/>
            <person name="Bauer D."/>
            <person name="Andreopoulos W."/>
            <person name="Pangilinan J."/>
            <person name="LaButti K."/>
            <person name="Riley R."/>
            <person name="Lipzen A."/>
            <person name="Clum A."/>
            <person name="Drula E."/>
            <person name="Henrissat B."/>
            <person name="Kohler A."/>
            <person name="Grigoriev I.V."/>
            <person name="Martin F.M."/>
            <person name="Hacquard S."/>
        </authorList>
    </citation>
    <scope>NUCLEOTIDE SEQUENCE [LARGE SCALE GENOMIC DNA]</scope>
    <source>
        <strain evidence="1 2">MPI-SDFR-AT-0079</strain>
    </source>
</reference>
<sequence length="143" mass="16464">MAWGKQKLQTPPSTIRLVPPRLIEMLLRRFWKWPNTTLRQLLPLIITIVVLSVVAWVCYQIYLSIGKIKTQARKQMGENVSFTKDGVRLKVHGIETESYLDKTQSWVVKAWELGSGSSPNENDEAARRKRNVLTKPKPEEGHN</sequence>
<comment type="caution">
    <text evidence="1">The sequence shown here is derived from an EMBL/GenBank/DDBJ whole genome shotgun (WGS) entry which is preliminary data.</text>
</comment>
<dbReference type="EMBL" id="JAGIZQ010000001">
    <property type="protein sequence ID" value="KAH6649647.1"/>
    <property type="molecule type" value="Genomic_DNA"/>
</dbReference>
<protein>
    <submittedName>
        <fullName evidence="1">Uncharacterized protein</fullName>
    </submittedName>
</protein>
<proteinExistence type="predicted"/>
<evidence type="ECO:0000313" key="2">
    <source>
        <dbReference type="Proteomes" id="UP000724584"/>
    </source>
</evidence>